<dbReference type="AlphaFoldDB" id="A0A397Q2G6"/>
<dbReference type="EMBL" id="QXDF01000001">
    <property type="protein sequence ID" value="RIA55556.1"/>
    <property type="molecule type" value="Genomic_DNA"/>
</dbReference>
<keyword evidence="3" id="KW-1185">Reference proteome</keyword>
<proteinExistence type="predicted"/>
<name>A0A397Q2G6_9HYPH</name>
<dbReference type="Proteomes" id="UP000266273">
    <property type="component" value="Unassembled WGS sequence"/>
</dbReference>
<keyword evidence="1" id="KW-0732">Signal</keyword>
<reference evidence="2 3" key="1">
    <citation type="submission" date="2018-08" db="EMBL/GenBank/DDBJ databases">
        <title>Genomic Encyclopedia of Archaeal and Bacterial Type Strains, Phase II (KMG-II): from individual species to whole genera.</title>
        <authorList>
            <person name="Goeker M."/>
        </authorList>
    </citation>
    <scope>NUCLEOTIDE SEQUENCE [LARGE SCALE GENOMIC DNA]</scope>
    <source>
        <strain evidence="2 3">DSM 5002</strain>
    </source>
</reference>
<dbReference type="RefSeq" id="WP_147361482.1">
    <property type="nucleotide sequence ID" value="NZ_QXDF01000001.1"/>
</dbReference>
<sequence>MTRISLIVALGVMIGFAGPGSTDARAASAMSSPALALGQQIAGVQQSNIVNADVNFRLYIGPRYRRYRHYRRYRRYHRPGFRLYIGPRYRHYRRYRRYRGRSCRHWHRRCVRNWGYGNSNYYGCMRYHGCR</sequence>
<evidence type="ECO:0000313" key="3">
    <source>
        <dbReference type="Proteomes" id="UP000266273"/>
    </source>
</evidence>
<evidence type="ECO:0000256" key="1">
    <source>
        <dbReference type="SAM" id="SignalP"/>
    </source>
</evidence>
<comment type="caution">
    <text evidence="2">The sequence shown here is derived from an EMBL/GenBank/DDBJ whole genome shotgun (WGS) entry which is preliminary data.</text>
</comment>
<protein>
    <submittedName>
        <fullName evidence="2">Uncharacterized protein</fullName>
    </submittedName>
</protein>
<feature type="signal peptide" evidence="1">
    <location>
        <begin position="1"/>
        <end position="17"/>
    </location>
</feature>
<evidence type="ECO:0000313" key="2">
    <source>
        <dbReference type="EMBL" id="RIA55556.1"/>
    </source>
</evidence>
<organism evidence="2 3">
    <name type="scientific">Dichotomicrobium thermohalophilum</name>
    <dbReference type="NCBI Taxonomy" id="933063"/>
    <lineage>
        <taxon>Bacteria</taxon>
        <taxon>Pseudomonadati</taxon>
        <taxon>Pseudomonadota</taxon>
        <taxon>Alphaproteobacteria</taxon>
        <taxon>Hyphomicrobiales</taxon>
        <taxon>Hyphomicrobiaceae</taxon>
        <taxon>Dichotomicrobium</taxon>
    </lineage>
</organism>
<gene>
    <name evidence="2" type="ORF">BXY53_0623</name>
</gene>
<feature type="chain" id="PRO_5017294147" evidence="1">
    <location>
        <begin position="18"/>
        <end position="131"/>
    </location>
</feature>
<accession>A0A397Q2G6</accession>